<accession>A0A4R7J881</accession>
<dbReference type="Pfam" id="PF18588">
    <property type="entry name" value="WcbI"/>
    <property type="match status" value="1"/>
</dbReference>
<evidence type="ECO:0000313" key="3">
    <source>
        <dbReference type="Proteomes" id="UP000295371"/>
    </source>
</evidence>
<dbReference type="Gene3D" id="3.40.50.12080">
    <property type="match status" value="1"/>
</dbReference>
<name>A0A4R7J881_9ACTN</name>
<dbReference type="OrthoDB" id="3283619at2"/>
<proteinExistence type="predicted"/>
<evidence type="ECO:0000313" key="2">
    <source>
        <dbReference type="EMBL" id="TDT33692.1"/>
    </source>
</evidence>
<feature type="domain" description="Polysaccharide biosynthesis enzyme WcbI" evidence="1">
    <location>
        <begin position="37"/>
        <end position="236"/>
    </location>
</feature>
<reference evidence="2 3" key="1">
    <citation type="submission" date="2019-03" db="EMBL/GenBank/DDBJ databases">
        <title>Genomic Encyclopedia of Archaeal and Bacterial Type Strains, Phase II (KMG-II): from individual species to whole genera.</title>
        <authorList>
            <person name="Goeker M."/>
        </authorList>
    </citation>
    <scope>NUCLEOTIDE SEQUENCE [LARGE SCALE GENOMIC DNA]</scope>
    <source>
        <strain evidence="2 3">DSM 24323</strain>
    </source>
</reference>
<evidence type="ECO:0000259" key="1">
    <source>
        <dbReference type="Pfam" id="PF18588"/>
    </source>
</evidence>
<keyword evidence="3" id="KW-1185">Reference proteome</keyword>
<dbReference type="AlphaFoldDB" id="A0A4R7J881"/>
<dbReference type="Proteomes" id="UP000295371">
    <property type="component" value="Unassembled WGS sequence"/>
</dbReference>
<organism evidence="2 3">
    <name type="scientific">Naumannella halotolerans</name>
    <dbReference type="NCBI Taxonomy" id="993414"/>
    <lineage>
        <taxon>Bacteria</taxon>
        <taxon>Bacillati</taxon>
        <taxon>Actinomycetota</taxon>
        <taxon>Actinomycetes</taxon>
        <taxon>Propionibacteriales</taxon>
        <taxon>Propionibacteriaceae</taxon>
        <taxon>Naumannella</taxon>
    </lineage>
</organism>
<gene>
    <name evidence="2" type="ORF">CLV29_1319</name>
</gene>
<dbReference type="RefSeq" id="WP_133754159.1">
    <property type="nucleotide sequence ID" value="NZ_SOAW01000001.1"/>
</dbReference>
<protein>
    <recommendedName>
        <fullName evidence="1">Polysaccharide biosynthesis enzyme WcbI domain-containing protein</fullName>
    </recommendedName>
</protein>
<dbReference type="EMBL" id="SOAW01000001">
    <property type="protein sequence ID" value="TDT33692.1"/>
    <property type="molecule type" value="Genomic_DNA"/>
</dbReference>
<comment type="caution">
    <text evidence="2">The sequence shown here is derived from an EMBL/GenBank/DDBJ whole genome shotgun (WGS) entry which is preliminary data.</text>
</comment>
<sequence length="319" mass="35379">MSQQQRTAATSEDSGRRRHYGTFYGLSEIPDSGLPVTVVLGNCLAESLRVCLDSHRHVPDLQTVRIPPVHELTAADLPYLQRLLARTDVLLAQPVRENYRELPLGTDQVRQLLPAGAQVVLFPTVRDNTAHPFQVLVRAPGLAEPDIPYQDLRLIAEVAGISGGPHELGAAEFAAALRQISTDSITTMRDRAAAQQTIEIHDVVAARPGQFWTLNHPDNGLVRALAERVRARLGLDTEVTDPGRVLLGSVRAPVDAEVVQALGLDREPSAEWLIDNQRVPDDRVRREHRTFWDSHPEVIEEALEQHADRLQLLGWRLSG</sequence>
<dbReference type="InterPro" id="IPR041307">
    <property type="entry name" value="WcbI"/>
</dbReference>